<keyword evidence="6" id="KW-0540">Nuclease</keyword>
<dbReference type="CDD" id="cd17293">
    <property type="entry name" value="RMtype1_S_Ppo21ORF8840P_TRD1-CR1_like"/>
    <property type="match status" value="1"/>
</dbReference>
<keyword evidence="2" id="KW-0680">Restriction system</keyword>
<accession>A0A443ZVA8</accession>
<dbReference type="PANTHER" id="PTHR43140:SF1">
    <property type="entry name" value="TYPE I RESTRICTION ENZYME ECOKI SPECIFICITY SUBUNIT"/>
    <property type="match status" value="1"/>
</dbReference>
<evidence type="ECO:0000259" key="5">
    <source>
        <dbReference type="Pfam" id="PF01420"/>
    </source>
</evidence>
<name>A0A443ZVA8_9PSED</name>
<keyword evidence="3" id="KW-0238">DNA-binding</keyword>
<dbReference type="GO" id="GO:0009307">
    <property type="term" value="P:DNA restriction-modification system"/>
    <property type="evidence" value="ECO:0007669"/>
    <property type="project" value="UniProtKB-KW"/>
</dbReference>
<dbReference type="AlphaFoldDB" id="A0A443ZVA8"/>
<feature type="domain" description="Type I restriction modification DNA specificity" evidence="5">
    <location>
        <begin position="5"/>
        <end position="171"/>
    </location>
</feature>
<dbReference type="InterPro" id="IPR051212">
    <property type="entry name" value="Type-I_RE_S_subunit"/>
</dbReference>
<dbReference type="PANTHER" id="PTHR43140">
    <property type="entry name" value="TYPE-1 RESTRICTION ENZYME ECOKI SPECIFICITY PROTEIN"/>
    <property type="match status" value="1"/>
</dbReference>
<dbReference type="GO" id="GO:0003677">
    <property type="term" value="F:DNA binding"/>
    <property type="evidence" value="ECO:0007669"/>
    <property type="project" value="UniProtKB-KW"/>
</dbReference>
<evidence type="ECO:0000313" key="6">
    <source>
        <dbReference type="EMBL" id="RWU24016.1"/>
    </source>
</evidence>
<proteinExistence type="inferred from homology"/>
<dbReference type="RefSeq" id="WP_128323117.1">
    <property type="nucleotide sequence ID" value="NZ_QJRG01000038.1"/>
</dbReference>
<dbReference type="Gene3D" id="3.90.220.20">
    <property type="entry name" value="DNA methylase specificity domains"/>
    <property type="match status" value="2"/>
</dbReference>
<dbReference type="SUPFAM" id="SSF116734">
    <property type="entry name" value="DNA methylase specificity domain"/>
    <property type="match status" value="2"/>
</dbReference>
<keyword evidence="4" id="KW-0175">Coiled coil</keyword>
<dbReference type="OrthoDB" id="398435at2"/>
<evidence type="ECO:0000256" key="4">
    <source>
        <dbReference type="SAM" id="Coils"/>
    </source>
</evidence>
<sequence>MSELPAGWVTCSLADIGQIVTGKTPSTKEPRFYDGEVPFIKPGDLDHSGPVFHTERFLTEAGAAEVPSLPPLSVVVSCIGNLGKVGLTTTKSATNQQINAVIPEDGINPGFLFHFCKTLKPWLEGESSATTISIVNKSTFSTAPMVLAPHAEQIRIAEKLDEVLTQVTTLKARVDAVPALIKRFRQSVLAAAVSGRLTQEWREAGQRGSLLDWRQVTVGELCTLKSGIAISAEYEKNAGDYRYFKVGEMNLEGNELFLQHTERYLAKGDAAEKSLMPSGSILFPKRGGAIATNKKRILKKPAFVDLNIMGIIVPVGVEIMYVYRWFETVDLARLNTGSTIPQVNNTDIAPLEIPLPSQPEQAEIVRRVEQLFAYADQLEAKVASAKSRIDHLTQSILAKAFRGELVPQDPNDEPASVLLERIKAQRESAPKAKRSRKAAASS</sequence>
<dbReference type="EMBL" id="QJRG01000038">
    <property type="protein sequence ID" value="RWU24016.1"/>
    <property type="molecule type" value="Genomic_DNA"/>
</dbReference>
<evidence type="ECO:0000256" key="1">
    <source>
        <dbReference type="ARBA" id="ARBA00010923"/>
    </source>
</evidence>
<evidence type="ECO:0000256" key="3">
    <source>
        <dbReference type="ARBA" id="ARBA00023125"/>
    </source>
</evidence>
<dbReference type="InterPro" id="IPR000055">
    <property type="entry name" value="Restrct_endonuc_typeI_TRD"/>
</dbReference>
<feature type="coiled-coil region" evidence="4">
    <location>
        <begin position="368"/>
        <end position="395"/>
    </location>
</feature>
<comment type="caution">
    <text evidence="6">The sequence shown here is derived from an EMBL/GenBank/DDBJ whole genome shotgun (WGS) entry which is preliminary data.</text>
</comment>
<comment type="similarity">
    <text evidence="1">Belongs to the type-I restriction system S methylase family.</text>
</comment>
<dbReference type="Proteomes" id="UP000288983">
    <property type="component" value="Unassembled WGS sequence"/>
</dbReference>
<keyword evidence="6" id="KW-0255">Endonuclease</keyword>
<feature type="domain" description="Type I restriction modification DNA specificity" evidence="5">
    <location>
        <begin position="212"/>
        <end position="381"/>
    </location>
</feature>
<gene>
    <name evidence="6" type="ORF">DM813_09370</name>
</gene>
<evidence type="ECO:0000313" key="7">
    <source>
        <dbReference type="Proteomes" id="UP000288983"/>
    </source>
</evidence>
<dbReference type="Pfam" id="PF01420">
    <property type="entry name" value="Methylase_S"/>
    <property type="match status" value="2"/>
</dbReference>
<evidence type="ECO:0000256" key="2">
    <source>
        <dbReference type="ARBA" id="ARBA00022747"/>
    </source>
</evidence>
<organism evidence="6 7">
    <name type="scientific">Pseudomonas alkylphenolica</name>
    <dbReference type="NCBI Taxonomy" id="237609"/>
    <lineage>
        <taxon>Bacteria</taxon>
        <taxon>Pseudomonadati</taxon>
        <taxon>Pseudomonadota</taxon>
        <taxon>Gammaproteobacteria</taxon>
        <taxon>Pseudomonadales</taxon>
        <taxon>Pseudomonadaceae</taxon>
        <taxon>Pseudomonas</taxon>
    </lineage>
</organism>
<protein>
    <submittedName>
        <fullName evidence="6">Restriction endonuclease subunit S</fullName>
    </submittedName>
</protein>
<reference evidence="6 7" key="1">
    <citation type="submission" date="2018-06" db="EMBL/GenBank/DDBJ databases">
        <title>Bacteria isolated from soil of Wuhan.</title>
        <authorList>
            <person name="Wei X."/>
            <person name="Chunhua H."/>
        </authorList>
    </citation>
    <scope>NUCLEOTIDE SEQUENCE [LARGE SCALE GENOMIC DNA]</scope>
    <source>
        <strain evidence="7">xwS2</strain>
    </source>
</reference>
<keyword evidence="6" id="KW-0378">Hydrolase</keyword>
<dbReference type="InterPro" id="IPR044946">
    <property type="entry name" value="Restrct_endonuc_typeI_TRD_sf"/>
</dbReference>
<dbReference type="GO" id="GO:0004519">
    <property type="term" value="F:endonuclease activity"/>
    <property type="evidence" value="ECO:0007669"/>
    <property type="project" value="UniProtKB-KW"/>
</dbReference>